<feature type="transmembrane region" description="Helical" evidence="7">
    <location>
        <begin position="267"/>
        <end position="285"/>
    </location>
</feature>
<evidence type="ECO:0000256" key="1">
    <source>
        <dbReference type="ARBA" id="ARBA00004651"/>
    </source>
</evidence>
<keyword evidence="10" id="KW-1185">Reference proteome</keyword>
<feature type="transmembrane region" description="Helical" evidence="7">
    <location>
        <begin position="297"/>
        <end position="315"/>
    </location>
</feature>
<dbReference type="KEGG" id="lmoi:VV02_11370"/>
<evidence type="ECO:0000256" key="5">
    <source>
        <dbReference type="ARBA" id="ARBA00022989"/>
    </source>
</evidence>
<protein>
    <recommendedName>
        <fullName evidence="8">Major facilitator superfamily (MFS) profile domain-containing protein</fullName>
    </recommendedName>
</protein>
<organism evidence="9 10">
    <name type="scientific">Luteipulveratus mongoliensis</name>
    <dbReference type="NCBI Taxonomy" id="571913"/>
    <lineage>
        <taxon>Bacteria</taxon>
        <taxon>Bacillati</taxon>
        <taxon>Actinomycetota</taxon>
        <taxon>Actinomycetes</taxon>
        <taxon>Micrococcales</taxon>
        <taxon>Dermacoccaceae</taxon>
        <taxon>Luteipulveratus</taxon>
    </lineage>
</organism>
<keyword evidence="4 7" id="KW-0812">Transmembrane</keyword>
<feature type="transmembrane region" description="Helical" evidence="7">
    <location>
        <begin position="174"/>
        <end position="195"/>
    </location>
</feature>
<comment type="subcellular location">
    <subcellularLocation>
        <location evidence="1">Cell membrane</location>
        <topology evidence="1">Multi-pass membrane protein</topology>
    </subcellularLocation>
</comment>
<proteinExistence type="predicted"/>
<dbReference type="Gene3D" id="1.20.1250.20">
    <property type="entry name" value="MFS general substrate transporter like domains"/>
    <property type="match status" value="1"/>
</dbReference>
<evidence type="ECO:0000256" key="3">
    <source>
        <dbReference type="ARBA" id="ARBA00022475"/>
    </source>
</evidence>
<dbReference type="GO" id="GO:0022857">
    <property type="term" value="F:transmembrane transporter activity"/>
    <property type="evidence" value="ECO:0007669"/>
    <property type="project" value="InterPro"/>
</dbReference>
<dbReference type="InterPro" id="IPR011701">
    <property type="entry name" value="MFS"/>
</dbReference>
<keyword evidence="3" id="KW-1003">Cell membrane</keyword>
<feature type="transmembrane region" description="Helical" evidence="7">
    <location>
        <begin position="23"/>
        <end position="46"/>
    </location>
</feature>
<dbReference type="PANTHER" id="PTHR23517">
    <property type="entry name" value="RESISTANCE PROTEIN MDTM, PUTATIVE-RELATED-RELATED"/>
    <property type="match status" value="1"/>
</dbReference>
<accession>A0A0K1JHY1</accession>
<evidence type="ECO:0000256" key="7">
    <source>
        <dbReference type="SAM" id="Phobius"/>
    </source>
</evidence>
<feature type="domain" description="Major facilitator superfamily (MFS) profile" evidence="8">
    <location>
        <begin position="1"/>
        <end position="413"/>
    </location>
</feature>
<evidence type="ECO:0000313" key="9">
    <source>
        <dbReference type="EMBL" id="AKU16322.1"/>
    </source>
</evidence>
<feature type="transmembrane region" description="Helical" evidence="7">
    <location>
        <begin position="111"/>
        <end position="133"/>
    </location>
</feature>
<reference evidence="9 10" key="1">
    <citation type="submission" date="2015-03" db="EMBL/GenBank/DDBJ databases">
        <title>Luteipulveratus halotolerans sp. nov., a novel actinobacterium (Dermacoccaceae) from Sarawak, Malaysia.</title>
        <authorList>
            <person name="Juboi H."/>
            <person name="Basik A."/>
            <person name="Shamsul S.S."/>
            <person name="Arnold P."/>
            <person name="Schmitt E.K."/>
            <person name="Sanglier J.-J."/>
            <person name="Yeo T."/>
        </authorList>
    </citation>
    <scope>NUCLEOTIDE SEQUENCE [LARGE SCALE GENOMIC DNA]</scope>
    <source>
        <strain evidence="9 10">MN07-A0370</strain>
    </source>
</reference>
<feature type="transmembrane region" description="Helical" evidence="7">
    <location>
        <begin position="52"/>
        <end position="75"/>
    </location>
</feature>
<dbReference type="AlphaFoldDB" id="A0A0K1JHY1"/>
<feature type="transmembrane region" description="Helical" evidence="7">
    <location>
        <begin position="321"/>
        <end position="341"/>
    </location>
</feature>
<dbReference type="Proteomes" id="UP000066480">
    <property type="component" value="Chromosome"/>
</dbReference>
<keyword evidence="2" id="KW-0813">Transport</keyword>
<feature type="transmembrane region" description="Helical" evidence="7">
    <location>
        <begin position="145"/>
        <end position="168"/>
    </location>
</feature>
<dbReference type="EMBL" id="CP011112">
    <property type="protein sequence ID" value="AKU16322.1"/>
    <property type="molecule type" value="Genomic_DNA"/>
</dbReference>
<dbReference type="SUPFAM" id="SSF103473">
    <property type="entry name" value="MFS general substrate transporter"/>
    <property type="match status" value="1"/>
</dbReference>
<evidence type="ECO:0000256" key="6">
    <source>
        <dbReference type="ARBA" id="ARBA00023136"/>
    </source>
</evidence>
<gene>
    <name evidence="9" type="ORF">VV02_11370</name>
</gene>
<dbReference type="PRINTS" id="PR01035">
    <property type="entry name" value="TCRTETA"/>
</dbReference>
<dbReference type="InterPro" id="IPR036259">
    <property type="entry name" value="MFS_trans_sf"/>
</dbReference>
<sequence>MSDTPKPPPLTDFWHDLPREGKWLLSTIILDFIGTGLVLPFSVVYLHEVRDIQLSTVGVLLGIPAVVGLLLVAPAGALMDRVGARRLVVAALAVQVVAEVLMSQVHGPGMAAIALTMLGVASAAMWPGFNTLIATIMPTSVRQRYFGVSFAMVNVGIGIGGVAGGLLVDVERPATFVAIYLINGLTFLAPLAVMLGPLRRVNGVPEAPADDEHESVAPSYASLLRDRALRPVLVLAFVAGFVGYAQLNVGMPAFARAEGGVSTQALGVAYAVNTALIVVLQLVVLQRIEGKRRTRVLIAMSVIWAVAWLSLGASGMAAGTVVAAVLLCVCFGVFGLGETLYQPTVPAMVNDLAPAGAMGRYNAALTASFQLSGLVGPVVSGLLIGHGLSTVYIVVMVVGCAMVAGLTRQVERRISLQANGARADRDGVVLSV</sequence>
<dbReference type="RefSeq" id="WP_245633056.1">
    <property type="nucleotide sequence ID" value="NZ_CP011112.1"/>
</dbReference>
<feature type="transmembrane region" description="Helical" evidence="7">
    <location>
        <begin position="228"/>
        <end position="247"/>
    </location>
</feature>
<keyword evidence="5 7" id="KW-1133">Transmembrane helix</keyword>
<name>A0A0K1JHY1_9MICO</name>
<dbReference type="InterPro" id="IPR020846">
    <property type="entry name" value="MFS_dom"/>
</dbReference>
<dbReference type="GO" id="GO:0005886">
    <property type="term" value="C:plasma membrane"/>
    <property type="evidence" value="ECO:0007669"/>
    <property type="project" value="UniProtKB-SubCell"/>
</dbReference>
<dbReference type="PANTHER" id="PTHR23517:SF2">
    <property type="entry name" value="MULTIDRUG RESISTANCE PROTEIN MDTH"/>
    <property type="match status" value="1"/>
</dbReference>
<dbReference type="InterPro" id="IPR050171">
    <property type="entry name" value="MFS_Transporters"/>
</dbReference>
<evidence type="ECO:0000313" key="10">
    <source>
        <dbReference type="Proteomes" id="UP000066480"/>
    </source>
</evidence>
<dbReference type="Pfam" id="PF07690">
    <property type="entry name" value="MFS_1"/>
    <property type="match status" value="1"/>
</dbReference>
<feature type="transmembrane region" description="Helical" evidence="7">
    <location>
        <begin position="390"/>
        <end position="407"/>
    </location>
</feature>
<dbReference type="STRING" id="571913.VV02_11370"/>
<feature type="transmembrane region" description="Helical" evidence="7">
    <location>
        <begin position="361"/>
        <end position="384"/>
    </location>
</feature>
<dbReference type="PROSITE" id="PS50850">
    <property type="entry name" value="MFS"/>
    <property type="match status" value="1"/>
</dbReference>
<keyword evidence="6 7" id="KW-0472">Membrane</keyword>
<evidence type="ECO:0000259" key="8">
    <source>
        <dbReference type="PROSITE" id="PS50850"/>
    </source>
</evidence>
<evidence type="ECO:0000256" key="4">
    <source>
        <dbReference type="ARBA" id="ARBA00022692"/>
    </source>
</evidence>
<evidence type="ECO:0000256" key="2">
    <source>
        <dbReference type="ARBA" id="ARBA00022448"/>
    </source>
</evidence>
<dbReference type="InterPro" id="IPR001958">
    <property type="entry name" value="Tet-R_TetA/multi-R_MdtG-like"/>
</dbReference>